<dbReference type="EMBL" id="IACM01049678">
    <property type="protein sequence ID" value="LAB24207.1"/>
    <property type="molecule type" value="Transcribed_RNA"/>
</dbReference>
<reference evidence="2" key="1">
    <citation type="submission" date="2017-07" db="EMBL/GenBank/DDBJ databases">
        <authorList>
            <person name="Mikheyev A."/>
            <person name="Grau M."/>
        </authorList>
    </citation>
    <scope>NUCLEOTIDE SEQUENCE</scope>
    <source>
        <tissue evidence="2">Venom_gland</tissue>
    </source>
</reference>
<reference evidence="2" key="2">
    <citation type="submission" date="2017-11" db="EMBL/GenBank/DDBJ databases">
        <title>Coralsnake Venomics: Analyses of Venom Gland Transcriptomes and Proteomes of Six Brazilian Taxa.</title>
        <authorList>
            <person name="Aird S.D."/>
            <person name="Jorge da Silva N."/>
            <person name="Qiu L."/>
            <person name="Villar-Briones A."/>
            <person name="Aparecida-Saddi V."/>
            <person name="Campos-Telles M.P."/>
            <person name="Grau M."/>
            <person name="Mikheyev A.S."/>
        </authorList>
    </citation>
    <scope>NUCLEOTIDE SEQUENCE</scope>
    <source>
        <tissue evidence="2">Venom_gland</tissue>
    </source>
</reference>
<name>A0A2D4LSZ6_9SAUR</name>
<feature type="compositionally biased region" description="Low complexity" evidence="1">
    <location>
        <begin position="1"/>
        <end position="11"/>
    </location>
</feature>
<evidence type="ECO:0000313" key="2">
    <source>
        <dbReference type="EMBL" id="LAB24207.1"/>
    </source>
</evidence>
<accession>A0A2D4LSZ6</accession>
<dbReference type="AlphaFoldDB" id="A0A2D4LSZ6"/>
<sequence length="101" mass="10938">MEADFGKIYSGSRGGGGLDSNSGYKSYRTPGLFSEYVYGEFLCTFSSPMHPTQKVIPANFRGQAENTAAPFHKVGFNAFGSHGLRRQHNGNIGGTLNNETK</sequence>
<feature type="region of interest" description="Disordered" evidence="1">
    <location>
        <begin position="1"/>
        <end position="22"/>
    </location>
</feature>
<protein>
    <submittedName>
        <fullName evidence="2">Uncharacterized protein</fullName>
    </submittedName>
</protein>
<evidence type="ECO:0000256" key="1">
    <source>
        <dbReference type="SAM" id="MobiDB-lite"/>
    </source>
</evidence>
<proteinExistence type="predicted"/>
<organism evidence="2">
    <name type="scientific">Micrurus spixii</name>
    <name type="common">Amazon coral snake</name>
    <dbReference type="NCBI Taxonomy" id="129469"/>
    <lineage>
        <taxon>Eukaryota</taxon>
        <taxon>Metazoa</taxon>
        <taxon>Chordata</taxon>
        <taxon>Craniata</taxon>
        <taxon>Vertebrata</taxon>
        <taxon>Euteleostomi</taxon>
        <taxon>Lepidosauria</taxon>
        <taxon>Squamata</taxon>
        <taxon>Bifurcata</taxon>
        <taxon>Unidentata</taxon>
        <taxon>Episquamata</taxon>
        <taxon>Toxicofera</taxon>
        <taxon>Serpentes</taxon>
        <taxon>Colubroidea</taxon>
        <taxon>Elapidae</taxon>
        <taxon>Elapinae</taxon>
        <taxon>Micrurus</taxon>
    </lineage>
</organism>